<dbReference type="Pfam" id="PF00254">
    <property type="entry name" value="FKBP_C"/>
    <property type="match status" value="1"/>
</dbReference>
<sequence length="194" mass="21025">MLSLLRNVLFLAALSLVLLVALFLGARSCGVTPEQVEEARLLVEMNIEEGEVYRSRNGRRDGVVTLSSGLQVEMLAQGDGPTPTLEDRVVVHYRGLHLDGRVFDSSWRRAVPSVVAVKDTIPGWREALVNMPAGSQARLVVPHWLAYGEGRAGAVIGPGETLIFELELLEVLAPMEPEDPPPADPMQQTVPGIG</sequence>
<dbReference type="GO" id="GO:0003755">
    <property type="term" value="F:peptidyl-prolyl cis-trans isomerase activity"/>
    <property type="evidence" value="ECO:0007669"/>
    <property type="project" value="UniProtKB-UniRule"/>
</dbReference>
<dbReference type="SUPFAM" id="SSF54534">
    <property type="entry name" value="FKBP-like"/>
    <property type="match status" value="1"/>
</dbReference>
<comment type="similarity">
    <text evidence="2 6">Belongs to the FKBP-type PPIase family.</text>
</comment>
<dbReference type="RefSeq" id="WP_202906211.1">
    <property type="nucleotide sequence ID" value="NZ_FOFO01000010.1"/>
</dbReference>
<accession>A0A1H9BRM2</accession>
<reference evidence="8 9" key="1">
    <citation type="submission" date="2016-10" db="EMBL/GenBank/DDBJ databases">
        <authorList>
            <person name="de Groot N.N."/>
        </authorList>
    </citation>
    <scope>NUCLEOTIDE SEQUENCE [LARGE SCALE GENOMIC DNA]</scope>
    <source>
        <strain evidence="8 9">B7-7</strain>
    </source>
</reference>
<dbReference type="Gene3D" id="3.10.50.40">
    <property type="match status" value="1"/>
</dbReference>
<organism evidence="8 9">
    <name type="scientific">Ectothiorhodospira magna</name>
    <dbReference type="NCBI Taxonomy" id="867345"/>
    <lineage>
        <taxon>Bacteria</taxon>
        <taxon>Pseudomonadati</taxon>
        <taxon>Pseudomonadota</taxon>
        <taxon>Gammaproteobacteria</taxon>
        <taxon>Chromatiales</taxon>
        <taxon>Ectothiorhodospiraceae</taxon>
        <taxon>Ectothiorhodospira</taxon>
    </lineage>
</organism>
<protein>
    <recommendedName>
        <fullName evidence="6">Peptidyl-prolyl cis-trans isomerase</fullName>
        <ecNumber evidence="6">5.2.1.8</ecNumber>
    </recommendedName>
</protein>
<dbReference type="EMBL" id="FOFO01000010">
    <property type="protein sequence ID" value="SEP91008.1"/>
    <property type="molecule type" value="Genomic_DNA"/>
</dbReference>
<evidence type="ECO:0000256" key="5">
    <source>
        <dbReference type="PROSITE-ProRule" id="PRU00277"/>
    </source>
</evidence>
<keyword evidence="9" id="KW-1185">Reference proteome</keyword>
<dbReference type="InterPro" id="IPR001179">
    <property type="entry name" value="PPIase_FKBP_dom"/>
</dbReference>
<name>A0A1H9BRM2_9GAMM</name>
<evidence type="ECO:0000256" key="6">
    <source>
        <dbReference type="RuleBase" id="RU003915"/>
    </source>
</evidence>
<dbReference type="Proteomes" id="UP000199496">
    <property type="component" value="Unassembled WGS sequence"/>
</dbReference>
<comment type="catalytic activity">
    <reaction evidence="1 5 6">
        <text>[protein]-peptidylproline (omega=180) = [protein]-peptidylproline (omega=0)</text>
        <dbReference type="Rhea" id="RHEA:16237"/>
        <dbReference type="Rhea" id="RHEA-COMP:10747"/>
        <dbReference type="Rhea" id="RHEA-COMP:10748"/>
        <dbReference type="ChEBI" id="CHEBI:83833"/>
        <dbReference type="ChEBI" id="CHEBI:83834"/>
        <dbReference type="EC" id="5.2.1.8"/>
    </reaction>
</comment>
<keyword evidence="3 5" id="KW-0697">Rotamase</keyword>
<gene>
    <name evidence="8" type="ORF">SAMN05421693_11034</name>
</gene>
<dbReference type="EC" id="5.2.1.8" evidence="6"/>
<dbReference type="AlphaFoldDB" id="A0A1H9BRM2"/>
<evidence type="ECO:0000313" key="8">
    <source>
        <dbReference type="EMBL" id="SEP91008.1"/>
    </source>
</evidence>
<dbReference type="STRING" id="867345.SAMN05421693_11034"/>
<evidence type="ECO:0000256" key="4">
    <source>
        <dbReference type="ARBA" id="ARBA00023235"/>
    </source>
</evidence>
<evidence type="ECO:0000259" key="7">
    <source>
        <dbReference type="PROSITE" id="PS50059"/>
    </source>
</evidence>
<evidence type="ECO:0000256" key="3">
    <source>
        <dbReference type="ARBA" id="ARBA00023110"/>
    </source>
</evidence>
<proteinExistence type="inferred from homology"/>
<dbReference type="PROSITE" id="PS50059">
    <property type="entry name" value="FKBP_PPIASE"/>
    <property type="match status" value="1"/>
</dbReference>
<dbReference type="InterPro" id="IPR046357">
    <property type="entry name" value="PPIase_dom_sf"/>
</dbReference>
<dbReference type="PANTHER" id="PTHR43811:SF19">
    <property type="entry name" value="39 KDA FK506-BINDING NUCLEAR PROTEIN"/>
    <property type="match status" value="1"/>
</dbReference>
<dbReference type="PANTHER" id="PTHR43811">
    <property type="entry name" value="FKBP-TYPE PEPTIDYL-PROLYL CIS-TRANS ISOMERASE FKPA"/>
    <property type="match status" value="1"/>
</dbReference>
<keyword evidence="4 5" id="KW-0413">Isomerase</keyword>
<evidence type="ECO:0000313" key="9">
    <source>
        <dbReference type="Proteomes" id="UP000199496"/>
    </source>
</evidence>
<evidence type="ECO:0000256" key="1">
    <source>
        <dbReference type="ARBA" id="ARBA00000971"/>
    </source>
</evidence>
<feature type="domain" description="PPIase FKBP-type" evidence="7">
    <location>
        <begin position="86"/>
        <end position="172"/>
    </location>
</feature>
<evidence type="ECO:0000256" key="2">
    <source>
        <dbReference type="ARBA" id="ARBA00006577"/>
    </source>
</evidence>